<dbReference type="AlphaFoldDB" id="A0AAW2IB18"/>
<gene>
    <name evidence="1" type="ORF">PYX00_000617</name>
</gene>
<reference evidence="1" key="1">
    <citation type="journal article" date="2024" name="Gigascience">
        <title>Chromosome-level genome of the poultry shaft louse Menopon gallinae provides insight into the host-switching and adaptive evolution of parasitic lice.</title>
        <authorList>
            <person name="Xu Y."/>
            <person name="Ma L."/>
            <person name="Liu S."/>
            <person name="Liang Y."/>
            <person name="Liu Q."/>
            <person name="He Z."/>
            <person name="Tian L."/>
            <person name="Duan Y."/>
            <person name="Cai W."/>
            <person name="Li H."/>
            <person name="Song F."/>
        </authorList>
    </citation>
    <scope>NUCLEOTIDE SEQUENCE</scope>
    <source>
        <strain evidence="1">Cailab_2023a</strain>
    </source>
</reference>
<organism evidence="1">
    <name type="scientific">Menopon gallinae</name>
    <name type="common">poultry shaft louse</name>
    <dbReference type="NCBI Taxonomy" id="328185"/>
    <lineage>
        <taxon>Eukaryota</taxon>
        <taxon>Metazoa</taxon>
        <taxon>Ecdysozoa</taxon>
        <taxon>Arthropoda</taxon>
        <taxon>Hexapoda</taxon>
        <taxon>Insecta</taxon>
        <taxon>Pterygota</taxon>
        <taxon>Neoptera</taxon>
        <taxon>Paraneoptera</taxon>
        <taxon>Psocodea</taxon>
        <taxon>Troctomorpha</taxon>
        <taxon>Phthiraptera</taxon>
        <taxon>Amblycera</taxon>
        <taxon>Menoponidae</taxon>
        <taxon>Menopon</taxon>
    </lineage>
</organism>
<comment type="caution">
    <text evidence="1">The sequence shown here is derived from an EMBL/GenBank/DDBJ whole genome shotgun (WGS) entry which is preliminary data.</text>
</comment>
<dbReference type="EMBL" id="JARGDH010000001">
    <property type="protein sequence ID" value="KAL0278947.1"/>
    <property type="molecule type" value="Genomic_DNA"/>
</dbReference>
<name>A0AAW2IB18_9NEOP</name>
<proteinExistence type="predicted"/>
<accession>A0AAW2IB18</accession>
<evidence type="ECO:0000313" key="1">
    <source>
        <dbReference type="EMBL" id="KAL0278947.1"/>
    </source>
</evidence>
<protein>
    <submittedName>
        <fullName evidence="1">Uncharacterized protein</fullName>
    </submittedName>
</protein>
<sequence length="62" mass="6483">MCLSFLDPLLRQGRGVREATRDFHLAGSSAISCRLPGVTGRVSPSCTTPAADGHGVVFPRAS</sequence>